<feature type="transmembrane region" description="Helical" evidence="1">
    <location>
        <begin position="58"/>
        <end position="77"/>
    </location>
</feature>
<keyword evidence="1" id="KW-0472">Membrane</keyword>
<dbReference type="EMBL" id="CP029477">
    <property type="protein sequence ID" value="AWM76003.1"/>
    <property type="molecule type" value="Genomic_DNA"/>
</dbReference>
<organism evidence="2 3">
    <name type="scientific">Lactobacillus kullabergensis</name>
    <dbReference type="NCBI Taxonomy" id="1218493"/>
    <lineage>
        <taxon>Bacteria</taxon>
        <taxon>Bacillati</taxon>
        <taxon>Bacillota</taxon>
        <taxon>Bacilli</taxon>
        <taxon>Lactobacillales</taxon>
        <taxon>Lactobacillaceae</taxon>
        <taxon>Lactobacillus</taxon>
    </lineage>
</organism>
<name>A0ABM6W212_9LACO</name>
<reference evidence="2 3" key="1">
    <citation type="submission" date="2018-05" db="EMBL/GenBank/DDBJ databases">
        <title>Reference genomes for bee gut microbiota database.</title>
        <authorList>
            <person name="Ellegaard K.M."/>
        </authorList>
    </citation>
    <scope>NUCLEOTIDE SEQUENCE [LARGE SCALE GENOMIC DNA]</scope>
    <source>
        <strain evidence="2 3">ESL0186</strain>
    </source>
</reference>
<dbReference type="RefSeq" id="WP_109586799.1">
    <property type="nucleotide sequence ID" value="NZ_CP029477.1"/>
</dbReference>
<evidence type="ECO:0000313" key="3">
    <source>
        <dbReference type="Proteomes" id="UP000246036"/>
    </source>
</evidence>
<evidence type="ECO:0000256" key="1">
    <source>
        <dbReference type="SAM" id="Phobius"/>
    </source>
</evidence>
<evidence type="ECO:0008006" key="4">
    <source>
        <dbReference type="Google" id="ProtNLM"/>
    </source>
</evidence>
<evidence type="ECO:0000313" key="2">
    <source>
        <dbReference type="EMBL" id="AWM76003.1"/>
    </source>
</evidence>
<feature type="transmembrane region" description="Helical" evidence="1">
    <location>
        <begin position="28"/>
        <end position="49"/>
    </location>
</feature>
<accession>A0ABM6W212</accession>
<keyword evidence="1" id="KW-0812">Transmembrane</keyword>
<gene>
    <name evidence="2" type="ORF">DKL58_08435</name>
</gene>
<proteinExistence type="predicted"/>
<sequence>MLWIMVLLLVLFAGMEYTGREQLQALNKIFAGVAVAIIVIPPVVSYLLFKNFTALNSVSILLGVVQVCALAAIYFIFRKVALND</sequence>
<protein>
    <recommendedName>
        <fullName evidence="4">DUF1616 domain-containing protein</fullName>
    </recommendedName>
</protein>
<dbReference type="Proteomes" id="UP000246036">
    <property type="component" value="Chromosome"/>
</dbReference>
<keyword evidence="1" id="KW-1133">Transmembrane helix</keyword>
<keyword evidence="3" id="KW-1185">Reference proteome</keyword>